<protein>
    <submittedName>
        <fullName evidence="1">Uncharacterized protein</fullName>
    </submittedName>
</protein>
<dbReference type="EMBL" id="KU873925">
    <property type="protein sequence ID" value="AND75119.1"/>
    <property type="molecule type" value="Genomic_DNA"/>
</dbReference>
<evidence type="ECO:0000313" key="1">
    <source>
        <dbReference type="EMBL" id="AND75119.1"/>
    </source>
</evidence>
<keyword evidence="2" id="KW-1185">Reference proteome</keyword>
<evidence type="ECO:0000313" key="2">
    <source>
        <dbReference type="Proteomes" id="UP000225821"/>
    </source>
</evidence>
<sequence length="145" mass="15708">MKLSVLAVLAALATQPALAYEPPKPIGTNTVRAAPNGDQITTRGGIERREFNFPHGRSEHLIEVREVKSVDQGAGCTSIEAVTAAHAVPLIMLKYMETGVCFRIDPGEVHDVTYARPVNDLVEVVSPSGVIIYTPSYVFGDNLKY</sequence>
<reference evidence="1 2" key="1">
    <citation type="submission" date="2016-03" db="EMBL/GenBank/DDBJ databases">
        <title>Characterisation of pf16 and phiPMW: Two novel phages infecting Pseudomonas putida PpG1.</title>
        <authorList>
            <person name="Magill D.J."/>
            <person name="Krylov V.N."/>
            <person name="Shaburova O.V."/>
            <person name="Allen C.C.R."/>
            <person name="McGrath J.W."/>
            <person name="Quinn J.P."/>
            <person name="Kulakov L.A."/>
        </authorList>
    </citation>
    <scope>NUCLEOTIDE SEQUENCE [LARGE SCALE GENOMIC DNA]</scope>
</reference>
<proteinExistence type="predicted"/>
<name>A0A1S5R3Y6_9CAUD</name>
<accession>A0A1S5R3Y6</accession>
<gene>
    <name evidence="1" type="ORF">pf16_196</name>
</gene>
<dbReference type="Proteomes" id="UP000225821">
    <property type="component" value="Segment"/>
</dbReference>
<organism evidence="1 2">
    <name type="scientific">Pseudomonas phage pf16</name>
    <dbReference type="NCBI Taxonomy" id="1815630"/>
    <lineage>
        <taxon>Viruses</taxon>
        <taxon>Duplodnaviria</taxon>
        <taxon>Heunggongvirae</taxon>
        <taxon>Uroviricota</taxon>
        <taxon>Caudoviricetes</taxon>
        <taxon>Chakrabartyvirus</taxon>
        <taxon>Chakrabartyvirus pf16</taxon>
    </lineage>
</organism>